<feature type="domain" description="ENTH" evidence="7">
    <location>
        <begin position="17"/>
        <end position="149"/>
    </location>
</feature>
<keyword evidence="5" id="KW-0446">Lipid-binding</keyword>
<comment type="subcellular location">
    <subcellularLocation>
        <location evidence="1">Cytoplasm</location>
    </subcellularLocation>
</comment>
<protein>
    <recommendedName>
        <fullName evidence="7">ENTH domain-containing protein</fullName>
    </recommendedName>
</protein>
<keyword evidence="9" id="KW-1185">Reference proteome</keyword>
<feature type="compositionally biased region" description="Polar residues" evidence="6">
    <location>
        <begin position="509"/>
        <end position="557"/>
    </location>
</feature>
<dbReference type="Gene3D" id="1.25.40.90">
    <property type="match status" value="1"/>
</dbReference>
<dbReference type="AlphaFoldDB" id="A0A9P6QJ54"/>
<feature type="compositionally biased region" description="Polar residues" evidence="6">
    <location>
        <begin position="571"/>
        <end position="589"/>
    </location>
</feature>
<feature type="compositionally biased region" description="Low complexity" evidence="6">
    <location>
        <begin position="394"/>
        <end position="424"/>
    </location>
</feature>
<gene>
    <name evidence="8" type="ORF">DFQ27_008283</name>
</gene>
<evidence type="ECO:0000256" key="3">
    <source>
        <dbReference type="ARBA" id="ARBA00022490"/>
    </source>
</evidence>
<reference evidence="8" key="1">
    <citation type="journal article" date="2020" name="Fungal Divers.">
        <title>Resolving the Mortierellaceae phylogeny through synthesis of multi-gene phylogenetics and phylogenomics.</title>
        <authorList>
            <person name="Vandepol N."/>
            <person name="Liber J."/>
            <person name="Desiro A."/>
            <person name="Na H."/>
            <person name="Kennedy M."/>
            <person name="Barry K."/>
            <person name="Grigoriev I.V."/>
            <person name="Miller A.N."/>
            <person name="O'Donnell K."/>
            <person name="Stajich J.E."/>
            <person name="Bonito G."/>
        </authorList>
    </citation>
    <scope>NUCLEOTIDE SEQUENCE</scope>
    <source>
        <strain evidence="8">BC1065</strain>
    </source>
</reference>
<evidence type="ECO:0000256" key="1">
    <source>
        <dbReference type="ARBA" id="ARBA00004496"/>
    </source>
</evidence>
<dbReference type="GO" id="GO:0005886">
    <property type="term" value="C:plasma membrane"/>
    <property type="evidence" value="ECO:0007669"/>
    <property type="project" value="TreeGrafter"/>
</dbReference>
<evidence type="ECO:0000259" key="7">
    <source>
        <dbReference type="PROSITE" id="PS50942"/>
    </source>
</evidence>
<dbReference type="SUPFAM" id="SSF48464">
    <property type="entry name" value="ENTH/VHS domain"/>
    <property type="match status" value="1"/>
</dbReference>
<dbReference type="PROSITE" id="PS50330">
    <property type="entry name" value="UIM"/>
    <property type="match status" value="2"/>
</dbReference>
<dbReference type="GO" id="GO:0030125">
    <property type="term" value="C:clathrin vesicle coat"/>
    <property type="evidence" value="ECO:0007669"/>
    <property type="project" value="TreeGrafter"/>
</dbReference>
<feature type="region of interest" description="Disordered" evidence="6">
    <location>
        <begin position="147"/>
        <end position="209"/>
    </location>
</feature>
<dbReference type="InterPro" id="IPR003903">
    <property type="entry name" value="UIM_dom"/>
</dbReference>
<comment type="similarity">
    <text evidence="2">Belongs to the epsin family.</text>
</comment>
<feature type="region of interest" description="Disordered" evidence="6">
    <location>
        <begin position="499"/>
        <end position="589"/>
    </location>
</feature>
<dbReference type="SMART" id="SM00726">
    <property type="entry name" value="UIM"/>
    <property type="match status" value="2"/>
</dbReference>
<evidence type="ECO:0000256" key="5">
    <source>
        <dbReference type="ARBA" id="ARBA00023121"/>
    </source>
</evidence>
<feature type="compositionally biased region" description="Polar residues" evidence="6">
    <location>
        <begin position="371"/>
        <end position="393"/>
    </location>
</feature>
<evidence type="ECO:0000313" key="9">
    <source>
        <dbReference type="Proteomes" id="UP000807716"/>
    </source>
</evidence>
<dbReference type="PANTHER" id="PTHR12276:SF110">
    <property type="entry name" value="EPSIN-1-RELATED"/>
    <property type="match status" value="1"/>
</dbReference>
<feature type="compositionally biased region" description="Low complexity" evidence="6">
    <location>
        <begin position="436"/>
        <end position="449"/>
    </location>
</feature>
<accession>A0A9P6QJ54</accession>
<dbReference type="Proteomes" id="UP000807716">
    <property type="component" value="Unassembled WGS sequence"/>
</dbReference>
<dbReference type="SMART" id="SM00273">
    <property type="entry name" value="ENTH"/>
    <property type="match status" value="1"/>
</dbReference>
<dbReference type="PANTHER" id="PTHR12276">
    <property type="entry name" value="EPSIN/ENT-RELATED"/>
    <property type="match status" value="1"/>
</dbReference>
<dbReference type="OrthoDB" id="4033880at2759"/>
<dbReference type="CDD" id="cd16991">
    <property type="entry name" value="ENTH_Ent1_Ent2"/>
    <property type="match status" value="1"/>
</dbReference>
<dbReference type="PROSITE" id="PS50942">
    <property type="entry name" value="ENTH"/>
    <property type="match status" value="1"/>
</dbReference>
<dbReference type="Pfam" id="PF01417">
    <property type="entry name" value="ENTH"/>
    <property type="match status" value="1"/>
</dbReference>
<feature type="compositionally biased region" description="Basic and acidic residues" evidence="6">
    <location>
        <begin position="177"/>
        <end position="207"/>
    </location>
</feature>
<sequence length="589" mass="65333">MSTPKYAAKSAARQLKNFTKGYTEWQAKVREATSNDPWGPSGTQMNELAQATYHQQEFIEIMEILDKRLNDKGANWRHVFKALTVLDYLLHVGSENVVRYAKENLYIVKTLKEFQYIDAEGKDQGANVRQKAKDITALLSDDARLREERQSRTAMRDRMRGRTGDYERTTPVYERPGGNEEERDLQRALEESKRMAQEQEARQRTSEDELQLALEISKREEQDRLHSVETFNELSLSEEWEAPASGVNQYQQQQQQEQNNIDFFGNDFGSNGNNMFGNGNQNNFDAFGSTNMFDNNNNNFMQAQPTGFNNPYLQLQQQQMQQQMLAQQQFAQQQFLQQQALQQQQQAFLGAMNNPYQQQMMPQITGAPPSTGGSNNPFSAFAQKQPQQSTDLFSSGSNTLNNNNNMNGMNGFGGSSSNFNKPNNDVSSLGDLAFLQTSSPASQPSTQASEQARKPNANDEKYAHLAMALANRDEDGIDSFGNTGTLRIPAHHGLALNGGGRSANPFQMGKSNESNSLIDIGDGSSSNGFGAQPTGSRNPFQQAAAGGNSTSPFSTQRGLGAFGANPPNNPHTPASTFQSNGAYSNNTLF</sequence>
<evidence type="ECO:0000256" key="2">
    <source>
        <dbReference type="ARBA" id="ARBA00010130"/>
    </source>
</evidence>
<name>A0A9P6QJ54_9FUNG</name>
<dbReference type="FunFam" id="1.25.40.90:FF:000006">
    <property type="entry name" value="Clathrin interactor 1"/>
    <property type="match status" value="1"/>
</dbReference>
<dbReference type="GO" id="GO:0007015">
    <property type="term" value="P:actin filament organization"/>
    <property type="evidence" value="ECO:0007669"/>
    <property type="project" value="TreeGrafter"/>
</dbReference>
<dbReference type="GO" id="GO:0030276">
    <property type="term" value="F:clathrin binding"/>
    <property type="evidence" value="ECO:0007669"/>
    <property type="project" value="TreeGrafter"/>
</dbReference>
<dbReference type="GO" id="GO:0005543">
    <property type="term" value="F:phospholipid binding"/>
    <property type="evidence" value="ECO:0007669"/>
    <property type="project" value="TreeGrafter"/>
</dbReference>
<evidence type="ECO:0000256" key="4">
    <source>
        <dbReference type="ARBA" id="ARBA00022553"/>
    </source>
</evidence>
<proteinExistence type="inferred from homology"/>
<feature type="compositionally biased region" description="Basic and acidic residues" evidence="6">
    <location>
        <begin position="147"/>
        <end position="168"/>
    </location>
</feature>
<dbReference type="GO" id="GO:0005768">
    <property type="term" value="C:endosome"/>
    <property type="evidence" value="ECO:0007669"/>
    <property type="project" value="TreeGrafter"/>
</dbReference>
<evidence type="ECO:0000256" key="6">
    <source>
        <dbReference type="SAM" id="MobiDB-lite"/>
    </source>
</evidence>
<comment type="caution">
    <text evidence="8">The sequence shown here is derived from an EMBL/GenBank/DDBJ whole genome shotgun (WGS) entry which is preliminary data.</text>
</comment>
<keyword evidence="3" id="KW-0963">Cytoplasm</keyword>
<evidence type="ECO:0000313" key="8">
    <source>
        <dbReference type="EMBL" id="KAG0267784.1"/>
    </source>
</evidence>
<dbReference type="GO" id="GO:0006897">
    <property type="term" value="P:endocytosis"/>
    <property type="evidence" value="ECO:0007669"/>
    <property type="project" value="TreeGrafter"/>
</dbReference>
<organism evidence="8 9">
    <name type="scientific">Actinomortierella ambigua</name>
    <dbReference type="NCBI Taxonomy" id="1343610"/>
    <lineage>
        <taxon>Eukaryota</taxon>
        <taxon>Fungi</taxon>
        <taxon>Fungi incertae sedis</taxon>
        <taxon>Mucoromycota</taxon>
        <taxon>Mortierellomycotina</taxon>
        <taxon>Mortierellomycetes</taxon>
        <taxon>Mortierellales</taxon>
        <taxon>Mortierellaceae</taxon>
        <taxon>Actinomortierella</taxon>
    </lineage>
</organism>
<feature type="region of interest" description="Disordered" evidence="6">
    <location>
        <begin position="360"/>
        <end position="457"/>
    </location>
</feature>
<dbReference type="InterPro" id="IPR013809">
    <property type="entry name" value="ENTH"/>
</dbReference>
<keyword evidence="4" id="KW-0597">Phosphoprotein</keyword>
<dbReference type="InterPro" id="IPR008942">
    <property type="entry name" value="ENTH_VHS"/>
</dbReference>
<dbReference type="EMBL" id="JAAAJB010000069">
    <property type="protein sequence ID" value="KAG0267784.1"/>
    <property type="molecule type" value="Genomic_DNA"/>
</dbReference>